<gene>
    <name evidence="1" type="ORF">PARMNEM_LOCUS21332</name>
</gene>
<dbReference type="EMBL" id="CAVLGL010000148">
    <property type="protein sequence ID" value="CAK1602900.1"/>
    <property type="molecule type" value="Genomic_DNA"/>
</dbReference>
<name>A0AAV1M5J4_9NEOP</name>
<proteinExistence type="predicted"/>
<organism evidence="1 2">
    <name type="scientific">Parnassius mnemosyne</name>
    <name type="common">clouded apollo</name>
    <dbReference type="NCBI Taxonomy" id="213953"/>
    <lineage>
        <taxon>Eukaryota</taxon>
        <taxon>Metazoa</taxon>
        <taxon>Ecdysozoa</taxon>
        <taxon>Arthropoda</taxon>
        <taxon>Hexapoda</taxon>
        <taxon>Insecta</taxon>
        <taxon>Pterygota</taxon>
        <taxon>Neoptera</taxon>
        <taxon>Endopterygota</taxon>
        <taxon>Lepidoptera</taxon>
        <taxon>Glossata</taxon>
        <taxon>Ditrysia</taxon>
        <taxon>Papilionoidea</taxon>
        <taxon>Papilionidae</taxon>
        <taxon>Parnassiinae</taxon>
        <taxon>Parnassini</taxon>
        <taxon>Parnassius</taxon>
        <taxon>Driopa</taxon>
    </lineage>
</organism>
<sequence>MIALALHSHTYTHTDTDTSLHQHSARAPRHLARHRRDERAWPAHAHVHAHAHAQRRHIIITRTSNTHHPSQVCASESLLSINFLYPLTRSSIVNEKASGRRFDLRCLVIDQDYFYRFAHHDNCPTGCGCKCVIEGTSVWKGVKYA</sequence>
<dbReference type="AlphaFoldDB" id="A0AAV1M5J4"/>
<comment type="caution">
    <text evidence="1">The sequence shown here is derived from an EMBL/GenBank/DDBJ whole genome shotgun (WGS) entry which is preliminary data.</text>
</comment>
<accession>A0AAV1M5J4</accession>
<evidence type="ECO:0000313" key="1">
    <source>
        <dbReference type="EMBL" id="CAK1602900.1"/>
    </source>
</evidence>
<dbReference type="Proteomes" id="UP001314205">
    <property type="component" value="Unassembled WGS sequence"/>
</dbReference>
<reference evidence="1 2" key="1">
    <citation type="submission" date="2023-11" db="EMBL/GenBank/DDBJ databases">
        <authorList>
            <person name="Hedman E."/>
            <person name="Englund M."/>
            <person name="Stromberg M."/>
            <person name="Nyberg Akerstrom W."/>
            <person name="Nylinder S."/>
            <person name="Jareborg N."/>
            <person name="Kallberg Y."/>
            <person name="Kronander E."/>
        </authorList>
    </citation>
    <scope>NUCLEOTIDE SEQUENCE [LARGE SCALE GENOMIC DNA]</scope>
</reference>
<keyword evidence="2" id="KW-1185">Reference proteome</keyword>
<protein>
    <submittedName>
        <fullName evidence="1">Uncharacterized protein</fullName>
    </submittedName>
</protein>
<evidence type="ECO:0000313" key="2">
    <source>
        <dbReference type="Proteomes" id="UP001314205"/>
    </source>
</evidence>